<gene>
    <name evidence="1" type="ORF">FJSC11DRAFT_1727</name>
</gene>
<evidence type="ECO:0000313" key="2">
    <source>
        <dbReference type="Proteomes" id="UP000004344"/>
    </source>
</evidence>
<comment type="caution">
    <text evidence="1">The sequence shown here is derived from an EMBL/GenBank/DDBJ whole genome shotgun (WGS) entry which is preliminary data.</text>
</comment>
<accession>G6FSI0</accession>
<name>G6FSI0_9CYAN</name>
<protein>
    <submittedName>
        <fullName evidence="1">Uncharacterized protein</fullName>
    </submittedName>
</protein>
<reference evidence="1 2" key="1">
    <citation type="submission" date="2011-09" db="EMBL/GenBank/DDBJ databases">
        <title>The draft genome of Fischerella sp. JSC-11.</title>
        <authorList>
            <consortium name="US DOE Joint Genome Institute (JGI-PGF)"/>
            <person name="Lucas S."/>
            <person name="Han J."/>
            <person name="Lapidus A."/>
            <person name="Cheng J.-F."/>
            <person name="Goodwin L."/>
            <person name="Pitluck S."/>
            <person name="Peters L."/>
            <person name="Land M.L."/>
            <person name="Hauser L."/>
            <person name="Sarkisova S."/>
            <person name="Bryant D.A."/>
            <person name="Brown I."/>
            <person name="Woyke T.J."/>
        </authorList>
    </citation>
    <scope>NUCLEOTIDE SEQUENCE [LARGE SCALE GENOMIC DNA]</scope>
    <source>
        <strain evidence="1 2">JSC-11</strain>
    </source>
</reference>
<sequence>MMDSEGLTAQQIVAEAIALRQAYKEGRLVLAQGNGE</sequence>
<dbReference type="EMBL" id="AGIZ01000005">
    <property type="protein sequence ID" value="EHC14816.1"/>
    <property type="molecule type" value="Genomic_DNA"/>
</dbReference>
<organism evidence="1 2">
    <name type="scientific">Fischerella thermalis JSC-11</name>
    <dbReference type="NCBI Taxonomy" id="741277"/>
    <lineage>
        <taxon>Bacteria</taxon>
        <taxon>Bacillati</taxon>
        <taxon>Cyanobacteriota</taxon>
        <taxon>Cyanophyceae</taxon>
        <taxon>Nostocales</taxon>
        <taxon>Hapalosiphonaceae</taxon>
        <taxon>Fischerella</taxon>
    </lineage>
</organism>
<proteinExistence type="predicted"/>
<dbReference type="AlphaFoldDB" id="G6FSI0"/>
<keyword evidence="2" id="KW-1185">Reference proteome</keyword>
<dbReference type="Proteomes" id="UP000004344">
    <property type="component" value="Unassembled WGS sequence"/>
</dbReference>
<evidence type="ECO:0000313" key="1">
    <source>
        <dbReference type="EMBL" id="EHC14816.1"/>
    </source>
</evidence>